<dbReference type="OrthoDB" id="2335338at2759"/>
<evidence type="ECO:0000256" key="2">
    <source>
        <dbReference type="ARBA" id="ARBA00022803"/>
    </source>
</evidence>
<accession>A0A2J8AFY0</accession>
<dbReference type="InterPro" id="IPR011990">
    <property type="entry name" value="TPR-like_helical_dom_sf"/>
</dbReference>
<dbReference type="EMBL" id="PGGS01000030">
    <property type="protein sequence ID" value="PNH11406.1"/>
    <property type="molecule type" value="Genomic_DNA"/>
</dbReference>
<dbReference type="InterPro" id="IPR050498">
    <property type="entry name" value="Ycf3"/>
</dbReference>
<evidence type="ECO:0000256" key="3">
    <source>
        <dbReference type="PROSITE-ProRule" id="PRU00339"/>
    </source>
</evidence>
<dbReference type="InterPro" id="IPR019734">
    <property type="entry name" value="TPR_rpt"/>
</dbReference>
<organism evidence="4 5">
    <name type="scientific">Tetrabaena socialis</name>
    <dbReference type="NCBI Taxonomy" id="47790"/>
    <lineage>
        <taxon>Eukaryota</taxon>
        <taxon>Viridiplantae</taxon>
        <taxon>Chlorophyta</taxon>
        <taxon>core chlorophytes</taxon>
        <taxon>Chlorophyceae</taxon>
        <taxon>CS clade</taxon>
        <taxon>Chlamydomonadales</taxon>
        <taxon>Tetrabaenaceae</taxon>
        <taxon>Tetrabaena</taxon>
    </lineage>
</organism>
<dbReference type="SMART" id="SM00028">
    <property type="entry name" value="TPR"/>
    <property type="match status" value="4"/>
</dbReference>
<dbReference type="InterPro" id="IPR013105">
    <property type="entry name" value="TPR_2"/>
</dbReference>
<evidence type="ECO:0000313" key="4">
    <source>
        <dbReference type="EMBL" id="PNH11406.1"/>
    </source>
</evidence>
<feature type="repeat" description="TPR" evidence="3">
    <location>
        <begin position="163"/>
        <end position="196"/>
    </location>
</feature>
<keyword evidence="5" id="KW-1185">Reference proteome</keyword>
<dbReference type="PANTHER" id="PTHR44858:SF19">
    <property type="match status" value="1"/>
</dbReference>
<dbReference type="GO" id="GO:0016757">
    <property type="term" value="F:glycosyltransferase activity"/>
    <property type="evidence" value="ECO:0007669"/>
    <property type="project" value="UniProtKB-KW"/>
</dbReference>
<dbReference type="SUPFAM" id="SSF48452">
    <property type="entry name" value="TPR-like"/>
    <property type="match status" value="1"/>
</dbReference>
<keyword evidence="4" id="KW-0808">Transferase</keyword>
<evidence type="ECO:0000256" key="1">
    <source>
        <dbReference type="ARBA" id="ARBA00022737"/>
    </source>
</evidence>
<keyword evidence="4" id="KW-0328">Glycosyltransferase</keyword>
<proteinExistence type="predicted"/>
<dbReference type="PROSITE" id="PS50293">
    <property type="entry name" value="TPR_REGION"/>
    <property type="match status" value="1"/>
</dbReference>
<reference evidence="4 5" key="1">
    <citation type="journal article" date="2017" name="Mol. Biol. Evol.">
        <title>The 4-celled Tetrabaena socialis nuclear genome reveals the essential components for genetic control of cell number at the origin of multicellularity in the volvocine lineage.</title>
        <authorList>
            <person name="Featherston J."/>
            <person name="Arakaki Y."/>
            <person name="Hanschen E.R."/>
            <person name="Ferris P.J."/>
            <person name="Michod R.E."/>
            <person name="Olson B.J.S.C."/>
            <person name="Nozaki H."/>
            <person name="Durand P.M."/>
        </authorList>
    </citation>
    <scope>NUCLEOTIDE SEQUENCE [LARGE SCALE GENOMIC DNA]</scope>
    <source>
        <strain evidence="4 5">NIES-571</strain>
    </source>
</reference>
<comment type="caution">
    <text evidence="4">The sequence shown here is derived from an EMBL/GenBank/DDBJ whole genome shotgun (WGS) entry which is preliminary data.</text>
</comment>
<evidence type="ECO:0000313" key="5">
    <source>
        <dbReference type="Proteomes" id="UP000236333"/>
    </source>
</evidence>
<feature type="repeat" description="TPR" evidence="3">
    <location>
        <begin position="81"/>
        <end position="114"/>
    </location>
</feature>
<dbReference type="AlphaFoldDB" id="A0A2J8AFY0"/>
<sequence length="297" mass="31615">MAGQHASGRKEAGAPQPEPALKRLLAAASSLVLAAVMLGCPWALPPPASANNVRLEDMESSEMREGLEAATSGQLLKAEVASVWSNLGNVHMSQGRAKQALDDYSHAVALAPYAPVPYLNRAIALEELGLQLEAQGRAEEAGARWLEALADCDSAIQRDSKEFAAWFNKGNVELRLLDYPSALSCFSTAADLAPGIAGYRLRAAQLLFQCGQPEVAVRTVKGVLRKNPTYAEAHTTLAAMLWSQGQVAAAEGQLEAALELGGRWRDADWVAANTRWPPLLTGALERLVVIGDAQPTA</sequence>
<name>A0A2J8AFY0_9CHLO</name>
<protein>
    <submittedName>
        <fullName evidence="4">UDP-N-acetylglucosamine--peptide N-acetylglucosaminyltransferase</fullName>
    </submittedName>
</protein>
<dbReference type="Proteomes" id="UP000236333">
    <property type="component" value="Unassembled WGS sequence"/>
</dbReference>
<dbReference type="PROSITE" id="PS50005">
    <property type="entry name" value="TPR"/>
    <property type="match status" value="2"/>
</dbReference>
<keyword evidence="2 3" id="KW-0802">TPR repeat</keyword>
<dbReference type="Pfam" id="PF07719">
    <property type="entry name" value="TPR_2"/>
    <property type="match status" value="1"/>
</dbReference>
<dbReference type="PANTHER" id="PTHR44858">
    <property type="entry name" value="TETRATRICOPEPTIDE REPEAT PROTEIN 6"/>
    <property type="match status" value="1"/>
</dbReference>
<dbReference type="Pfam" id="PF13432">
    <property type="entry name" value="TPR_16"/>
    <property type="match status" value="2"/>
</dbReference>
<gene>
    <name evidence="4" type="ORF">TSOC_001785</name>
</gene>
<keyword evidence="1" id="KW-0677">Repeat</keyword>
<dbReference type="Gene3D" id="1.25.40.10">
    <property type="entry name" value="Tetratricopeptide repeat domain"/>
    <property type="match status" value="1"/>
</dbReference>